<evidence type="ECO:0000313" key="5">
    <source>
        <dbReference type="Proteomes" id="UP000270697"/>
    </source>
</evidence>
<dbReference type="Gene3D" id="1.20.1260.10">
    <property type="match status" value="1"/>
</dbReference>
<name>A0A1I5BZ20_9PSEU</name>
<dbReference type="AlphaFoldDB" id="A0A1I5BZ20"/>
<dbReference type="Proteomes" id="UP000270697">
    <property type="component" value="Unassembled WGS sequence"/>
</dbReference>
<evidence type="ECO:0000313" key="3">
    <source>
        <dbReference type="EMBL" id="SFN79945.1"/>
    </source>
</evidence>
<accession>A0A1I5BZ20</accession>
<keyword evidence="5" id="KW-1185">Reference proteome</keyword>
<dbReference type="EMBL" id="RBXX01000002">
    <property type="protein sequence ID" value="RKT89032.1"/>
    <property type="molecule type" value="Genomic_DNA"/>
</dbReference>
<sequence>MNSLRTASRTVRIALGAAMLLAVGLLVASGVLSLRVGEPDSADPVDVGFSQDMSVHHLQGVQMASIAREKSQDRLIRQLAFDIETTQLEQTGRMKGWLSLWNEPDLAPGNPMTWMAAEHDQHTPQRTAMPGMASKQDLDRLRSLEGPEFDAFFLQLMIRHHRGGTPMMQYASERAERPQVRNLAQQMLTAQTAEIDVMTRMLAERGARPLPD</sequence>
<dbReference type="STRING" id="455193.SAMN05421805_1073"/>
<evidence type="ECO:0000259" key="1">
    <source>
        <dbReference type="Pfam" id="PF03713"/>
    </source>
</evidence>
<gene>
    <name evidence="2" type="ORF">ATL45_7478</name>
    <name evidence="3" type="ORF">SAMN05421805_1073</name>
</gene>
<organism evidence="3 4">
    <name type="scientific">Saccharopolyspora antimicrobica</name>
    <dbReference type="NCBI Taxonomy" id="455193"/>
    <lineage>
        <taxon>Bacteria</taxon>
        <taxon>Bacillati</taxon>
        <taxon>Actinomycetota</taxon>
        <taxon>Actinomycetes</taxon>
        <taxon>Pseudonocardiales</taxon>
        <taxon>Pseudonocardiaceae</taxon>
        <taxon>Saccharopolyspora</taxon>
    </lineage>
</organism>
<protein>
    <submittedName>
        <fullName evidence="3">Uncharacterized conserved protein, DUF305 family</fullName>
    </submittedName>
    <submittedName>
        <fullName evidence="2">Uncharacterized protein (DUF305 family)</fullName>
    </submittedName>
</protein>
<dbReference type="InterPro" id="IPR012347">
    <property type="entry name" value="Ferritin-like"/>
</dbReference>
<dbReference type="Proteomes" id="UP000199398">
    <property type="component" value="Unassembled WGS sequence"/>
</dbReference>
<dbReference type="PANTHER" id="PTHR36933">
    <property type="entry name" value="SLL0788 PROTEIN"/>
    <property type="match status" value="1"/>
</dbReference>
<proteinExistence type="predicted"/>
<feature type="domain" description="DUF305" evidence="1">
    <location>
        <begin position="46"/>
        <end position="202"/>
    </location>
</feature>
<dbReference type="RefSeq" id="WP_246025751.1">
    <property type="nucleotide sequence ID" value="NZ_FOUP01000007.1"/>
</dbReference>
<dbReference type="Pfam" id="PF03713">
    <property type="entry name" value="DUF305"/>
    <property type="match status" value="1"/>
</dbReference>
<evidence type="ECO:0000313" key="2">
    <source>
        <dbReference type="EMBL" id="RKT89032.1"/>
    </source>
</evidence>
<dbReference type="PANTHER" id="PTHR36933:SF1">
    <property type="entry name" value="SLL0788 PROTEIN"/>
    <property type="match status" value="1"/>
</dbReference>
<dbReference type="InterPro" id="IPR005183">
    <property type="entry name" value="DUF305_CopM-like"/>
</dbReference>
<reference evidence="3 4" key="1">
    <citation type="submission" date="2016-10" db="EMBL/GenBank/DDBJ databases">
        <authorList>
            <person name="de Groot N.N."/>
        </authorList>
    </citation>
    <scope>NUCLEOTIDE SEQUENCE [LARGE SCALE GENOMIC DNA]</scope>
    <source>
        <strain evidence="3 4">CPCC 201259</strain>
    </source>
</reference>
<evidence type="ECO:0000313" key="4">
    <source>
        <dbReference type="Proteomes" id="UP000199398"/>
    </source>
</evidence>
<dbReference type="EMBL" id="FOUP01000007">
    <property type="protein sequence ID" value="SFN79945.1"/>
    <property type="molecule type" value="Genomic_DNA"/>
</dbReference>
<reference evidence="2 5" key="2">
    <citation type="submission" date="2018-10" db="EMBL/GenBank/DDBJ databases">
        <title>Sequencing the genomes of 1000 actinobacteria strains.</title>
        <authorList>
            <person name="Klenk H.-P."/>
        </authorList>
    </citation>
    <scope>NUCLEOTIDE SEQUENCE [LARGE SCALE GENOMIC DNA]</scope>
    <source>
        <strain evidence="2 5">DSM 45119</strain>
    </source>
</reference>